<dbReference type="EMBL" id="CM023483">
    <property type="protein sequence ID" value="KAH6935452.1"/>
    <property type="molecule type" value="Genomic_DNA"/>
</dbReference>
<gene>
    <name evidence="1" type="ORF">HPB50_006016</name>
</gene>
<protein>
    <submittedName>
        <fullName evidence="1">Uncharacterized protein</fullName>
    </submittedName>
</protein>
<evidence type="ECO:0000313" key="1">
    <source>
        <dbReference type="EMBL" id="KAH6935452.1"/>
    </source>
</evidence>
<organism evidence="1 2">
    <name type="scientific">Hyalomma asiaticum</name>
    <name type="common">Tick</name>
    <dbReference type="NCBI Taxonomy" id="266040"/>
    <lineage>
        <taxon>Eukaryota</taxon>
        <taxon>Metazoa</taxon>
        <taxon>Ecdysozoa</taxon>
        <taxon>Arthropoda</taxon>
        <taxon>Chelicerata</taxon>
        <taxon>Arachnida</taxon>
        <taxon>Acari</taxon>
        <taxon>Parasitiformes</taxon>
        <taxon>Ixodida</taxon>
        <taxon>Ixodoidea</taxon>
        <taxon>Ixodidae</taxon>
        <taxon>Hyalomminae</taxon>
        <taxon>Hyalomma</taxon>
    </lineage>
</organism>
<sequence length="185" mass="19535">MKLKLGMTVEDEFRQGQGTPAVPDVFRCSGTHRGQLECSSGRDCARPGPRCSGRVSAPKPPVEGGTSSVTTPAGNEPLQRFEWSLISAAVPIGLRRAGRHVSPAATVSSSASPRLLRTPYEAIIAINLTGEIPEEAMEIATGSAVAKRVDEEKADDGPHVGRSGSGKPPPKTPHLQRSTLRPKPN</sequence>
<proteinExistence type="predicted"/>
<accession>A0ACB7SQQ5</accession>
<comment type="caution">
    <text evidence="1">The sequence shown here is derived from an EMBL/GenBank/DDBJ whole genome shotgun (WGS) entry which is preliminary data.</text>
</comment>
<reference evidence="1" key="1">
    <citation type="submission" date="2020-05" db="EMBL/GenBank/DDBJ databases">
        <title>Large-scale comparative analyses of tick genomes elucidate their genetic diversity and vector capacities.</title>
        <authorList>
            <person name="Jia N."/>
            <person name="Wang J."/>
            <person name="Shi W."/>
            <person name="Du L."/>
            <person name="Sun Y."/>
            <person name="Zhan W."/>
            <person name="Jiang J."/>
            <person name="Wang Q."/>
            <person name="Zhang B."/>
            <person name="Ji P."/>
            <person name="Sakyi L.B."/>
            <person name="Cui X."/>
            <person name="Yuan T."/>
            <person name="Jiang B."/>
            <person name="Yang W."/>
            <person name="Lam T.T.-Y."/>
            <person name="Chang Q."/>
            <person name="Ding S."/>
            <person name="Wang X."/>
            <person name="Zhu J."/>
            <person name="Ruan X."/>
            <person name="Zhao L."/>
            <person name="Wei J."/>
            <person name="Que T."/>
            <person name="Du C."/>
            <person name="Cheng J."/>
            <person name="Dai P."/>
            <person name="Han X."/>
            <person name="Huang E."/>
            <person name="Gao Y."/>
            <person name="Liu J."/>
            <person name="Shao H."/>
            <person name="Ye R."/>
            <person name="Li L."/>
            <person name="Wei W."/>
            <person name="Wang X."/>
            <person name="Wang C."/>
            <person name="Yang T."/>
            <person name="Huo Q."/>
            <person name="Li W."/>
            <person name="Guo W."/>
            <person name="Chen H."/>
            <person name="Zhou L."/>
            <person name="Ni X."/>
            <person name="Tian J."/>
            <person name="Zhou Y."/>
            <person name="Sheng Y."/>
            <person name="Liu T."/>
            <person name="Pan Y."/>
            <person name="Xia L."/>
            <person name="Li J."/>
            <person name="Zhao F."/>
            <person name="Cao W."/>
        </authorList>
    </citation>
    <scope>NUCLEOTIDE SEQUENCE</scope>
    <source>
        <strain evidence="1">Hyas-2018</strain>
    </source>
</reference>
<keyword evidence="2" id="KW-1185">Reference proteome</keyword>
<name>A0ACB7SQQ5_HYAAI</name>
<dbReference type="Proteomes" id="UP000821845">
    <property type="component" value="Chromosome 3"/>
</dbReference>
<evidence type="ECO:0000313" key="2">
    <source>
        <dbReference type="Proteomes" id="UP000821845"/>
    </source>
</evidence>